<keyword evidence="3" id="KW-1185">Reference proteome</keyword>
<dbReference type="EMBL" id="RAPO01000012">
    <property type="protein sequence ID" value="RKD85228.1"/>
    <property type="molecule type" value="Genomic_DNA"/>
</dbReference>
<gene>
    <name evidence="2" type="ORF">ATJ93_4730</name>
</gene>
<sequence length="158" mass="18769">MVLQSLAFELSVVFFGAVSGVLSGQFLVYYRNRKEKIDQLNNLIGWLERTNHQIIFEQCMIEDSFIWQLHEQLLESYSETTMLLNDRERRVLENILTELSRLKQIEHSDLEMDDTLNPDAQEKRRDRHASLMKSVELLDYPLGELSFWQAFQRFIGIR</sequence>
<protein>
    <submittedName>
        <fullName evidence="2">Uncharacterized protein</fullName>
    </submittedName>
</protein>
<reference evidence="2 3" key="1">
    <citation type="submission" date="2018-09" db="EMBL/GenBank/DDBJ databases">
        <title>Genomic Encyclopedia of Archaeal and Bacterial Type Strains, Phase II (KMG-II): from individual species to whole genera.</title>
        <authorList>
            <person name="Goeker M."/>
        </authorList>
    </citation>
    <scope>NUCLEOTIDE SEQUENCE [LARGE SCALE GENOMIC DNA]</scope>
    <source>
        <strain evidence="2 3">DSM 13151</strain>
    </source>
</reference>
<dbReference type="OrthoDB" id="350522at2157"/>
<keyword evidence="1" id="KW-1133">Transmembrane helix</keyword>
<evidence type="ECO:0000313" key="3">
    <source>
        <dbReference type="Proteomes" id="UP000283805"/>
    </source>
</evidence>
<comment type="caution">
    <text evidence="2">The sequence shown here is derived from an EMBL/GenBank/DDBJ whole genome shotgun (WGS) entry which is preliminary data.</text>
</comment>
<keyword evidence="1" id="KW-0812">Transmembrane</keyword>
<proteinExistence type="predicted"/>
<name>A0A3R7EBJ3_9EURY</name>
<dbReference type="RefSeq" id="WP_120246987.1">
    <property type="nucleotide sequence ID" value="NZ_RAPO01000012.1"/>
</dbReference>
<accession>A0A3R7EBJ3</accession>
<organism evidence="2 3">
    <name type="scientific">Halopiger aswanensis</name>
    <dbReference type="NCBI Taxonomy" id="148449"/>
    <lineage>
        <taxon>Archaea</taxon>
        <taxon>Methanobacteriati</taxon>
        <taxon>Methanobacteriota</taxon>
        <taxon>Stenosarchaea group</taxon>
        <taxon>Halobacteria</taxon>
        <taxon>Halobacteriales</taxon>
        <taxon>Natrialbaceae</taxon>
        <taxon>Halopiger</taxon>
    </lineage>
</organism>
<dbReference type="Proteomes" id="UP000283805">
    <property type="component" value="Unassembled WGS sequence"/>
</dbReference>
<keyword evidence="1" id="KW-0472">Membrane</keyword>
<feature type="transmembrane region" description="Helical" evidence="1">
    <location>
        <begin position="6"/>
        <end position="30"/>
    </location>
</feature>
<dbReference type="AlphaFoldDB" id="A0A3R7EBJ3"/>
<evidence type="ECO:0000313" key="2">
    <source>
        <dbReference type="EMBL" id="RKD85228.1"/>
    </source>
</evidence>
<evidence type="ECO:0000256" key="1">
    <source>
        <dbReference type="SAM" id="Phobius"/>
    </source>
</evidence>